<protein>
    <submittedName>
        <fullName evidence="4">Putative WD40 repeat-like protein</fullName>
    </submittedName>
</protein>
<dbReference type="InterPro" id="IPR001680">
    <property type="entry name" value="WD40_rpt"/>
</dbReference>
<dbReference type="GO" id="GO:0006364">
    <property type="term" value="P:rRNA processing"/>
    <property type="evidence" value="ECO:0007669"/>
    <property type="project" value="TreeGrafter"/>
</dbReference>
<evidence type="ECO:0000256" key="3">
    <source>
        <dbReference type="PROSITE-ProRule" id="PRU00221"/>
    </source>
</evidence>
<dbReference type="InterPro" id="IPR045227">
    <property type="entry name" value="WDR18/Ipi3/RID3"/>
</dbReference>
<accession>A0A833SKB8</accession>
<dbReference type="GO" id="GO:0120330">
    <property type="term" value="C:rixosome complex"/>
    <property type="evidence" value="ECO:0007669"/>
    <property type="project" value="TreeGrafter"/>
</dbReference>
<dbReference type="SMART" id="SM00320">
    <property type="entry name" value="WD40"/>
    <property type="match status" value="3"/>
</dbReference>
<dbReference type="PROSITE" id="PS50082">
    <property type="entry name" value="WD_REPEATS_2"/>
    <property type="match status" value="1"/>
</dbReference>
<evidence type="ECO:0000256" key="1">
    <source>
        <dbReference type="ARBA" id="ARBA00022574"/>
    </source>
</evidence>
<name>A0A833SKB8_PHYIN</name>
<proteinExistence type="predicted"/>
<keyword evidence="1 3" id="KW-0853">WD repeat</keyword>
<dbReference type="InterPro" id="IPR036322">
    <property type="entry name" value="WD40_repeat_dom_sf"/>
</dbReference>
<reference evidence="4" key="1">
    <citation type="submission" date="2020-04" db="EMBL/GenBank/DDBJ databases">
        <title>Hybrid Assembly of Korean Phytophthora infestans isolates.</title>
        <authorList>
            <person name="Prokchorchik M."/>
            <person name="Lee Y."/>
            <person name="Seo J."/>
            <person name="Cho J.-H."/>
            <person name="Park Y.-E."/>
            <person name="Jang D.-C."/>
            <person name="Im J.-S."/>
            <person name="Choi J.-G."/>
            <person name="Park H.-J."/>
            <person name="Lee G.-B."/>
            <person name="Lee Y.-G."/>
            <person name="Hong S.-Y."/>
            <person name="Cho K."/>
            <person name="Sohn K.H."/>
        </authorList>
    </citation>
    <scope>NUCLEOTIDE SEQUENCE</scope>
    <source>
        <strain evidence="4">KR_1_A1</strain>
    </source>
</reference>
<dbReference type="AlphaFoldDB" id="A0A833SKB8"/>
<comment type="caution">
    <text evidence="4">The sequence shown here is derived from an EMBL/GenBank/DDBJ whole genome shotgun (WGS) entry which is preliminary data.</text>
</comment>
<sequence length="193" mass="20745">MDLLDEPDAASSFQQGLTPVVSFTDHVLPVTSLHVDLGGVKARIYTSSLDRTYKLRSLNSPQCLYSVSCPSYVNMCIADPMEQRLFMGCGNGHIYALDLNAAATSRRHVANASTGSSSAKVAPWGPEATLPNSFEGHESSDTTLHIHASGAFLMSGDESSALHVWDSISHQSLRNIKLPHLKTQHTVAIVLAA</sequence>
<dbReference type="SUPFAM" id="SSF50978">
    <property type="entry name" value="WD40 repeat-like"/>
    <property type="match status" value="1"/>
</dbReference>
<keyword evidence="2" id="KW-0677">Repeat</keyword>
<evidence type="ECO:0000313" key="4">
    <source>
        <dbReference type="EMBL" id="KAF4033849.1"/>
    </source>
</evidence>
<gene>
    <name evidence="4" type="ORF">GN244_ATG14203</name>
</gene>
<dbReference type="Gene3D" id="2.130.10.10">
    <property type="entry name" value="YVTN repeat-like/Quinoprotein amine dehydrogenase"/>
    <property type="match status" value="1"/>
</dbReference>
<dbReference type="GO" id="GO:0006261">
    <property type="term" value="P:DNA-templated DNA replication"/>
    <property type="evidence" value="ECO:0007669"/>
    <property type="project" value="TreeGrafter"/>
</dbReference>
<dbReference type="EMBL" id="WSZM01000402">
    <property type="protein sequence ID" value="KAF4033849.1"/>
    <property type="molecule type" value="Genomic_DNA"/>
</dbReference>
<dbReference type="PANTHER" id="PTHR18763">
    <property type="entry name" value="WD-REPEAT PROTEIN 18"/>
    <property type="match status" value="1"/>
</dbReference>
<organism evidence="4 5">
    <name type="scientific">Phytophthora infestans</name>
    <name type="common">Potato late blight agent</name>
    <name type="synonym">Botrytis infestans</name>
    <dbReference type="NCBI Taxonomy" id="4787"/>
    <lineage>
        <taxon>Eukaryota</taxon>
        <taxon>Sar</taxon>
        <taxon>Stramenopiles</taxon>
        <taxon>Oomycota</taxon>
        <taxon>Peronosporomycetes</taxon>
        <taxon>Peronosporales</taxon>
        <taxon>Peronosporaceae</taxon>
        <taxon>Phytophthora</taxon>
    </lineage>
</organism>
<dbReference type="Proteomes" id="UP000602510">
    <property type="component" value="Unassembled WGS sequence"/>
</dbReference>
<dbReference type="InterPro" id="IPR015943">
    <property type="entry name" value="WD40/YVTN_repeat-like_dom_sf"/>
</dbReference>
<keyword evidence="5" id="KW-1185">Reference proteome</keyword>
<dbReference type="PANTHER" id="PTHR18763:SF0">
    <property type="entry name" value="WD REPEAT-CONTAINING PROTEIN 18"/>
    <property type="match status" value="1"/>
</dbReference>
<evidence type="ECO:0000313" key="5">
    <source>
        <dbReference type="Proteomes" id="UP000602510"/>
    </source>
</evidence>
<feature type="repeat" description="WD" evidence="3">
    <location>
        <begin position="134"/>
        <end position="175"/>
    </location>
</feature>
<dbReference type="GO" id="GO:0005656">
    <property type="term" value="C:nuclear pre-replicative complex"/>
    <property type="evidence" value="ECO:0007669"/>
    <property type="project" value="TreeGrafter"/>
</dbReference>
<evidence type="ECO:0000256" key="2">
    <source>
        <dbReference type="ARBA" id="ARBA00022737"/>
    </source>
</evidence>